<keyword evidence="2" id="KW-1185">Reference proteome</keyword>
<sequence>MKFGTRVTLHAHPDLNLRIDAAPLAFECCGGASFSLSTGPVEVSLKELPISLTIPFLRHRRRRVVVASVGPARFQLNPIDVKLDARDISIGGVVGKEGISSTLHGTGACKAEIGVTGKVPVKALAEAVDGSDNE</sequence>
<comment type="caution">
    <text evidence="1">The sequence shown here is derived from an EMBL/GenBank/DDBJ whole genome shotgun (WGS) entry which is preliminary data.</text>
</comment>
<name>A0A5B0GN50_9BURK</name>
<accession>A0A5B0GN50</accession>
<dbReference type="Proteomes" id="UP000325273">
    <property type="component" value="Unassembled WGS sequence"/>
</dbReference>
<evidence type="ECO:0000313" key="1">
    <source>
        <dbReference type="EMBL" id="KAA1003838.1"/>
    </source>
</evidence>
<protein>
    <submittedName>
        <fullName evidence="1">Uncharacterized protein</fullName>
    </submittedName>
</protein>
<dbReference type="RefSeq" id="WP_149674242.1">
    <property type="nucleotide sequence ID" value="NZ_VTUZ01000032.1"/>
</dbReference>
<dbReference type="AlphaFoldDB" id="A0A5B0GN50"/>
<evidence type="ECO:0000313" key="2">
    <source>
        <dbReference type="Proteomes" id="UP000325273"/>
    </source>
</evidence>
<dbReference type="EMBL" id="VTUZ01000032">
    <property type="protein sequence ID" value="KAA1003838.1"/>
    <property type="molecule type" value="Genomic_DNA"/>
</dbReference>
<organism evidence="1 2">
    <name type="scientific">Paraburkholderia panacisoli</name>
    <dbReference type="NCBI Taxonomy" id="2603818"/>
    <lineage>
        <taxon>Bacteria</taxon>
        <taxon>Pseudomonadati</taxon>
        <taxon>Pseudomonadota</taxon>
        <taxon>Betaproteobacteria</taxon>
        <taxon>Burkholderiales</taxon>
        <taxon>Burkholderiaceae</taxon>
        <taxon>Paraburkholderia</taxon>
    </lineage>
</organism>
<proteinExistence type="predicted"/>
<gene>
    <name evidence="1" type="ORF">FVF58_34715</name>
</gene>
<reference evidence="1 2" key="1">
    <citation type="submission" date="2019-08" db="EMBL/GenBank/DDBJ databases">
        <title>Paraburkholderia sp. DCY113.</title>
        <authorList>
            <person name="Kang J."/>
        </authorList>
    </citation>
    <scope>NUCLEOTIDE SEQUENCE [LARGE SCALE GENOMIC DNA]</scope>
    <source>
        <strain evidence="1 2">DCY113</strain>
    </source>
</reference>